<dbReference type="RefSeq" id="WP_246435703.1">
    <property type="nucleotide sequence ID" value="NZ_JACIGW010000001.1"/>
</dbReference>
<dbReference type="PANTHER" id="PTHR37816:SF2">
    <property type="entry name" value="DNA TOPOLOGY MODULATION PROTEIN FLAR-RELATED PROTEIN"/>
    <property type="match status" value="1"/>
</dbReference>
<dbReference type="CDD" id="cd02019">
    <property type="entry name" value="NK"/>
    <property type="match status" value="1"/>
</dbReference>
<dbReference type="GO" id="GO:0016301">
    <property type="term" value="F:kinase activity"/>
    <property type="evidence" value="ECO:0007669"/>
    <property type="project" value="UniProtKB-KW"/>
</dbReference>
<evidence type="ECO:0000313" key="6">
    <source>
        <dbReference type="Proteomes" id="UP000576087"/>
    </source>
</evidence>
<dbReference type="EMBL" id="JACIGY010000001">
    <property type="protein sequence ID" value="MBB4410813.1"/>
    <property type="molecule type" value="Genomic_DNA"/>
</dbReference>
<evidence type="ECO:0000313" key="2">
    <source>
        <dbReference type="EMBL" id="MBB4410813.1"/>
    </source>
</evidence>
<dbReference type="InterPro" id="IPR052922">
    <property type="entry name" value="Cytidylate_Kinase-2"/>
</dbReference>
<dbReference type="EMBL" id="JACIHM010000001">
    <property type="protein sequence ID" value="MBB4445501.1"/>
    <property type="molecule type" value="Genomic_DNA"/>
</dbReference>
<comment type="caution">
    <text evidence="2">The sequence shown here is derived from an EMBL/GenBank/DDBJ whole genome shotgun (WGS) entry which is preliminary data.</text>
</comment>
<name>A0A7W6TDT0_9HYPH</name>
<keyword evidence="2" id="KW-0808">Transferase</keyword>
<keyword evidence="5" id="KW-1185">Reference proteome</keyword>
<evidence type="ECO:0000313" key="3">
    <source>
        <dbReference type="EMBL" id="MBB4445501.1"/>
    </source>
</evidence>
<evidence type="ECO:0000313" key="4">
    <source>
        <dbReference type="Proteomes" id="UP000520770"/>
    </source>
</evidence>
<dbReference type="PANTHER" id="PTHR37816">
    <property type="entry name" value="YALI0E33011P"/>
    <property type="match status" value="1"/>
</dbReference>
<protein>
    <submittedName>
        <fullName evidence="2">Adenylate kinase family enzyme</fullName>
    </submittedName>
</protein>
<dbReference type="Proteomes" id="UP000576087">
    <property type="component" value="Unassembled WGS sequence"/>
</dbReference>
<gene>
    <name evidence="2" type="ORF">GGE31_001284</name>
    <name evidence="1" type="ORF">GGE33_000501</name>
    <name evidence="3" type="ORF">GGE35_001283</name>
</gene>
<dbReference type="SUPFAM" id="SSF52540">
    <property type="entry name" value="P-loop containing nucleoside triphosphate hydrolases"/>
    <property type="match status" value="1"/>
</dbReference>
<dbReference type="Proteomes" id="UP000520770">
    <property type="component" value="Unassembled WGS sequence"/>
</dbReference>
<keyword evidence="2" id="KW-0418">Kinase</keyword>
<evidence type="ECO:0000313" key="1">
    <source>
        <dbReference type="EMBL" id="MBB4346793.1"/>
    </source>
</evidence>
<organism evidence="2 5">
    <name type="scientific">Aliirhizobium cellulosilyticum</name>
    <dbReference type="NCBI Taxonomy" id="393664"/>
    <lineage>
        <taxon>Bacteria</taxon>
        <taxon>Pseudomonadati</taxon>
        <taxon>Pseudomonadota</taxon>
        <taxon>Alphaproteobacteria</taxon>
        <taxon>Hyphomicrobiales</taxon>
        <taxon>Rhizobiaceae</taxon>
        <taxon>Aliirhizobium</taxon>
    </lineage>
</organism>
<accession>A0A7W6TDT0</accession>
<proteinExistence type="predicted"/>
<dbReference type="Proteomes" id="UP000524535">
    <property type="component" value="Unassembled WGS sequence"/>
</dbReference>
<dbReference type="AlphaFoldDB" id="A0A7W6TDT0"/>
<dbReference type="Gene3D" id="3.40.50.300">
    <property type="entry name" value="P-loop containing nucleotide triphosphate hydrolases"/>
    <property type="match status" value="1"/>
</dbReference>
<dbReference type="InterPro" id="IPR027417">
    <property type="entry name" value="P-loop_NTPase"/>
</dbReference>
<sequence>MIKDKQYEALRRVVIMGNGGSGKTWLARKLSLYLDRAPVHLDDVYWQPGPHGDGIARDKAIVIEEVRELSLTSGWIIEGVYGWLVNVILPRATTLVFLDLPEDECIANIKARGKQRGESDESFQELLDWVSKYRERRNNWNSFESHLRMFEEFPNEKVRLRSRTEILEYLDRLADR</sequence>
<reference evidence="4 5" key="1">
    <citation type="submission" date="2020-08" db="EMBL/GenBank/DDBJ databases">
        <title>Genomic Encyclopedia of Type Strains, Phase IV (KMG-V): Genome sequencing to study the core and pangenomes of soil and plant-associated prokaryotes.</title>
        <authorList>
            <person name="Whitman W."/>
        </authorList>
    </citation>
    <scope>NUCLEOTIDE SEQUENCE [LARGE SCALE GENOMIC DNA]</scope>
    <source>
        <strain evidence="2 5">SEMIA 444</strain>
        <strain evidence="1 4">SEMIA 448</strain>
        <strain evidence="3 6">SEMIA 452</strain>
    </source>
</reference>
<evidence type="ECO:0000313" key="5">
    <source>
        <dbReference type="Proteomes" id="UP000524535"/>
    </source>
</evidence>
<dbReference type="EMBL" id="JACIGW010000001">
    <property type="protein sequence ID" value="MBB4346793.1"/>
    <property type="molecule type" value="Genomic_DNA"/>
</dbReference>